<dbReference type="EMBL" id="MU863669">
    <property type="protein sequence ID" value="KAK4097696.1"/>
    <property type="molecule type" value="Genomic_DNA"/>
</dbReference>
<reference evidence="2" key="2">
    <citation type="submission" date="2023-05" db="EMBL/GenBank/DDBJ databases">
        <authorList>
            <consortium name="Lawrence Berkeley National Laboratory"/>
            <person name="Steindorff A."/>
            <person name="Hensen N."/>
            <person name="Bonometti L."/>
            <person name="Westerberg I."/>
            <person name="Brannstrom I.O."/>
            <person name="Guillou S."/>
            <person name="Cros-Aarteil S."/>
            <person name="Calhoun S."/>
            <person name="Haridas S."/>
            <person name="Kuo A."/>
            <person name="Mondo S."/>
            <person name="Pangilinan J."/>
            <person name="Riley R."/>
            <person name="Labutti K."/>
            <person name="Andreopoulos B."/>
            <person name="Lipzen A."/>
            <person name="Chen C."/>
            <person name="Yanf M."/>
            <person name="Daum C."/>
            <person name="Ng V."/>
            <person name="Clum A."/>
            <person name="Ohm R."/>
            <person name="Martin F."/>
            <person name="Silar P."/>
            <person name="Natvig D."/>
            <person name="Lalanne C."/>
            <person name="Gautier V."/>
            <person name="Ament-Velasquez S.L."/>
            <person name="Kruys A."/>
            <person name="Hutchinson M.I."/>
            <person name="Powell A.J."/>
            <person name="Barry K."/>
            <person name="Miller A.N."/>
            <person name="Grigoriev I.V."/>
            <person name="Debuchy R."/>
            <person name="Gladieux P."/>
            <person name="Thoren M.H."/>
            <person name="Johannesson H."/>
        </authorList>
    </citation>
    <scope>NUCLEOTIDE SEQUENCE</scope>
    <source>
        <strain evidence="2">CBS 757.83</strain>
    </source>
</reference>
<accession>A0AAN6PYH1</accession>
<reference evidence="2" key="1">
    <citation type="journal article" date="2023" name="Mol. Phylogenet. Evol.">
        <title>Genome-scale phylogeny and comparative genomics of the fungal order Sordariales.</title>
        <authorList>
            <person name="Hensen N."/>
            <person name="Bonometti L."/>
            <person name="Westerberg I."/>
            <person name="Brannstrom I.O."/>
            <person name="Guillou S."/>
            <person name="Cros-Aarteil S."/>
            <person name="Calhoun S."/>
            <person name="Haridas S."/>
            <person name="Kuo A."/>
            <person name="Mondo S."/>
            <person name="Pangilinan J."/>
            <person name="Riley R."/>
            <person name="LaButti K."/>
            <person name="Andreopoulos B."/>
            <person name="Lipzen A."/>
            <person name="Chen C."/>
            <person name="Yan M."/>
            <person name="Daum C."/>
            <person name="Ng V."/>
            <person name="Clum A."/>
            <person name="Steindorff A."/>
            <person name="Ohm R.A."/>
            <person name="Martin F."/>
            <person name="Silar P."/>
            <person name="Natvig D.O."/>
            <person name="Lalanne C."/>
            <person name="Gautier V."/>
            <person name="Ament-Velasquez S.L."/>
            <person name="Kruys A."/>
            <person name="Hutchinson M.I."/>
            <person name="Powell A.J."/>
            <person name="Barry K."/>
            <person name="Miller A.N."/>
            <person name="Grigoriev I.V."/>
            <person name="Debuchy R."/>
            <person name="Gladieux P."/>
            <person name="Hiltunen Thoren M."/>
            <person name="Johannesson H."/>
        </authorList>
    </citation>
    <scope>NUCLEOTIDE SEQUENCE</scope>
    <source>
        <strain evidence="2">CBS 757.83</strain>
    </source>
</reference>
<dbReference type="Proteomes" id="UP001305647">
    <property type="component" value="Unassembled WGS sequence"/>
</dbReference>
<evidence type="ECO:0000256" key="1">
    <source>
        <dbReference type="SAM" id="MobiDB-lite"/>
    </source>
</evidence>
<protein>
    <submittedName>
        <fullName evidence="2">Uncharacterized protein</fullName>
    </submittedName>
</protein>
<dbReference type="AlphaFoldDB" id="A0AAN6PYH1"/>
<gene>
    <name evidence="2" type="ORF">N658DRAFT_264953</name>
</gene>
<name>A0AAN6PYH1_9PEZI</name>
<feature type="region of interest" description="Disordered" evidence="1">
    <location>
        <begin position="38"/>
        <end position="68"/>
    </location>
</feature>
<evidence type="ECO:0000313" key="2">
    <source>
        <dbReference type="EMBL" id="KAK4097696.1"/>
    </source>
</evidence>
<keyword evidence="3" id="KW-1185">Reference proteome</keyword>
<organism evidence="2 3">
    <name type="scientific">Parathielavia hyrcaniae</name>
    <dbReference type="NCBI Taxonomy" id="113614"/>
    <lineage>
        <taxon>Eukaryota</taxon>
        <taxon>Fungi</taxon>
        <taxon>Dikarya</taxon>
        <taxon>Ascomycota</taxon>
        <taxon>Pezizomycotina</taxon>
        <taxon>Sordariomycetes</taxon>
        <taxon>Sordariomycetidae</taxon>
        <taxon>Sordariales</taxon>
        <taxon>Chaetomiaceae</taxon>
        <taxon>Parathielavia</taxon>
    </lineage>
</organism>
<evidence type="ECO:0000313" key="3">
    <source>
        <dbReference type="Proteomes" id="UP001305647"/>
    </source>
</evidence>
<feature type="compositionally biased region" description="Polar residues" evidence="1">
    <location>
        <begin position="53"/>
        <end position="63"/>
    </location>
</feature>
<proteinExistence type="predicted"/>
<comment type="caution">
    <text evidence="2">The sequence shown here is derived from an EMBL/GenBank/DDBJ whole genome shotgun (WGS) entry which is preliminary data.</text>
</comment>
<sequence>MPSGRGLSVWEMRGTGWLDLHFATVYFPRIHSRRREPHRTRLCGPTSPRESHFSGSLASQNHADSTRIRHDDTRIRLSPTLHLVGQLPLQHGLVLQLLPVQALGAWLSIEIRRDCCHHLPFIEYGHGENARPKGRPPWGWDSSIRLKFIITNVMLTYYFYFSHTSLRLSHLHLCIAPQAGGNLDVSERRYLDKPQRSVIAAA</sequence>